<keyword evidence="3" id="KW-1185">Reference proteome</keyword>
<dbReference type="EMBL" id="OC935335">
    <property type="protein sequence ID" value="CAD7660525.1"/>
    <property type="molecule type" value="Genomic_DNA"/>
</dbReference>
<keyword evidence="1" id="KW-0732">Signal</keyword>
<accession>A0A7R9QX54</accession>
<reference evidence="2" key="1">
    <citation type="submission" date="2020-11" db="EMBL/GenBank/DDBJ databases">
        <authorList>
            <person name="Tran Van P."/>
        </authorList>
    </citation>
    <scope>NUCLEOTIDE SEQUENCE</scope>
</reference>
<protein>
    <submittedName>
        <fullName evidence="2">Uncharacterized protein</fullName>
    </submittedName>
</protein>
<organism evidence="2">
    <name type="scientific">Oppiella nova</name>
    <dbReference type="NCBI Taxonomy" id="334625"/>
    <lineage>
        <taxon>Eukaryota</taxon>
        <taxon>Metazoa</taxon>
        <taxon>Ecdysozoa</taxon>
        <taxon>Arthropoda</taxon>
        <taxon>Chelicerata</taxon>
        <taxon>Arachnida</taxon>
        <taxon>Acari</taxon>
        <taxon>Acariformes</taxon>
        <taxon>Sarcoptiformes</taxon>
        <taxon>Oribatida</taxon>
        <taxon>Brachypylina</taxon>
        <taxon>Oppioidea</taxon>
        <taxon>Oppiidae</taxon>
        <taxon>Oppiella</taxon>
    </lineage>
</organism>
<evidence type="ECO:0000256" key="1">
    <source>
        <dbReference type="SAM" id="SignalP"/>
    </source>
</evidence>
<feature type="signal peptide" evidence="1">
    <location>
        <begin position="1"/>
        <end position="23"/>
    </location>
</feature>
<sequence>MKLTMSIILLATFTLLFVNTVYGGCPEEPKCSDYPQTCTCGAVQGQICGARASSTHPNFENPATIKSVSLYGANCDADSLYDCNGFRTRAKLLRTCNECICNDNYKGDDYCPWFRKGQLPGSTQVVNV</sequence>
<gene>
    <name evidence="2" type="ORF">ONB1V03_LOCUS17092</name>
</gene>
<name>A0A7R9QX54_9ACAR</name>
<dbReference type="Proteomes" id="UP000728032">
    <property type="component" value="Unassembled WGS sequence"/>
</dbReference>
<evidence type="ECO:0000313" key="3">
    <source>
        <dbReference type="Proteomes" id="UP000728032"/>
    </source>
</evidence>
<dbReference type="AlphaFoldDB" id="A0A7R9QX54"/>
<feature type="chain" id="PRO_5036211991" evidence="1">
    <location>
        <begin position="24"/>
        <end position="128"/>
    </location>
</feature>
<dbReference type="EMBL" id="CAJPVJ010020510">
    <property type="protein sequence ID" value="CAG2177663.1"/>
    <property type="molecule type" value="Genomic_DNA"/>
</dbReference>
<proteinExistence type="predicted"/>
<evidence type="ECO:0000313" key="2">
    <source>
        <dbReference type="EMBL" id="CAD7660525.1"/>
    </source>
</evidence>